<organism evidence="1 2">
    <name type="scientific">Rhodococcus jostii (strain RHA1)</name>
    <dbReference type="NCBI Taxonomy" id="101510"/>
    <lineage>
        <taxon>Bacteria</taxon>
        <taxon>Bacillati</taxon>
        <taxon>Actinomycetota</taxon>
        <taxon>Actinomycetes</taxon>
        <taxon>Mycobacteriales</taxon>
        <taxon>Nocardiaceae</taxon>
        <taxon>Rhodococcus</taxon>
    </lineage>
</organism>
<accession>Q0RY55</accession>
<sequence length="160" mass="17670">MPAADLLGNASEVTHSTTPTWAVADCYSGVERKVHDMAATSPTRIDNELYASAKLVGGRMSRSAAQQIAHWARIGRELEASHSVSYRDVADVLDGRRDYDELTDREQAVVRAEWTERITERREGLNLAEQFAHSGRSYVELDQHGNIVRHPAQDGGPADA</sequence>
<dbReference type="InterPro" id="IPR021831">
    <property type="entry name" value="ParD-like"/>
</dbReference>
<evidence type="ECO:0008006" key="3">
    <source>
        <dbReference type="Google" id="ProtNLM"/>
    </source>
</evidence>
<dbReference type="Pfam" id="PF11903">
    <property type="entry name" value="ParD_like"/>
    <property type="match status" value="1"/>
</dbReference>
<dbReference type="HOGENOM" id="CLU_1650792_0_0_11"/>
<protein>
    <recommendedName>
        <fullName evidence="3">ParD-like antitoxin of type II toxin-antitoxin system</fullName>
    </recommendedName>
</protein>
<geneLocation type="plasmid" evidence="1 2">
    <name>pRHL1</name>
</geneLocation>
<dbReference type="OrthoDB" id="5422561at2"/>
<name>Q0RY55_RHOJR</name>
<dbReference type="AlphaFoldDB" id="Q0RY55"/>
<evidence type="ECO:0000313" key="2">
    <source>
        <dbReference type="Proteomes" id="UP000008710"/>
    </source>
</evidence>
<evidence type="ECO:0000313" key="1">
    <source>
        <dbReference type="EMBL" id="ABG99781.1"/>
    </source>
</evidence>
<proteinExistence type="predicted"/>
<keyword evidence="1" id="KW-0614">Plasmid</keyword>
<reference evidence="2" key="1">
    <citation type="journal article" date="2006" name="Proc. Natl. Acad. Sci. U.S.A.">
        <title>The complete genome of Rhodococcus sp. RHA1 provides insights into a catabolic powerhouse.</title>
        <authorList>
            <person name="McLeod M.P."/>
            <person name="Warren R.L."/>
            <person name="Hsiao W.W.L."/>
            <person name="Araki N."/>
            <person name="Myhre M."/>
            <person name="Fernandes C."/>
            <person name="Miyazawa D."/>
            <person name="Wong W."/>
            <person name="Lillquist A.L."/>
            <person name="Wang D."/>
            <person name="Dosanjh M."/>
            <person name="Hara H."/>
            <person name="Petrescu A."/>
            <person name="Morin R.D."/>
            <person name="Yang G."/>
            <person name="Stott J.M."/>
            <person name="Schein J.E."/>
            <person name="Shin H."/>
            <person name="Smailus D."/>
            <person name="Siddiqui A.S."/>
            <person name="Marra M.A."/>
            <person name="Jones S.J.M."/>
            <person name="Holt R."/>
            <person name="Brinkman F.S.L."/>
            <person name="Miyauchi K."/>
            <person name="Fukuda M."/>
            <person name="Davies J.E."/>
            <person name="Mohn W.W."/>
            <person name="Eltis L.D."/>
        </authorList>
    </citation>
    <scope>NUCLEOTIDE SEQUENCE [LARGE SCALE GENOMIC DNA]</scope>
    <source>
        <strain evidence="2">RHA1</strain>
    </source>
</reference>
<dbReference type="EMBL" id="CP000432">
    <property type="protein sequence ID" value="ABG99781.1"/>
    <property type="molecule type" value="Genomic_DNA"/>
</dbReference>
<gene>
    <name evidence="1" type="ordered locus">RHA1_ro08737</name>
</gene>
<dbReference type="Proteomes" id="UP000008710">
    <property type="component" value="Plasmid pRHL1"/>
</dbReference>
<dbReference type="KEGG" id="rha:RHA1_ro08737"/>